<dbReference type="GO" id="GO:0007259">
    <property type="term" value="P:cell surface receptor signaling pathway via JAK-STAT"/>
    <property type="evidence" value="ECO:0007669"/>
    <property type="project" value="Ensembl"/>
</dbReference>
<dbReference type="InterPro" id="IPR052672">
    <property type="entry name" value="Type1_Cytokine_Rcpt_Type2"/>
</dbReference>
<evidence type="ECO:0000256" key="13">
    <source>
        <dbReference type="ARBA" id="ARBA00023273"/>
    </source>
</evidence>
<feature type="signal peptide" evidence="23">
    <location>
        <begin position="1"/>
        <end position="18"/>
    </location>
</feature>
<comment type="function">
    <text evidence="15">Associates with OSMR to form the interleukin-31 receptor which activates STAT3 and to a lower extent STAT1 and STAT5. May function in skin immunity. Mediates IL31-induced itch, probably in a manner dependent on cation channels TRPA1 and TRPV1. Positively regulates numbers and cycling status of immature subsets of myeloid progenitor cells in bone marrow in vivo and enhances myeloid progenitor cell survival in vitro.</text>
</comment>
<comment type="similarity">
    <text evidence="2">Belongs to the type I cytokine receptor family. Type 2 subfamily.</text>
</comment>
<evidence type="ECO:0000256" key="8">
    <source>
        <dbReference type="ARBA" id="ARBA00022989"/>
    </source>
</evidence>
<evidence type="ECO:0000256" key="20">
    <source>
        <dbReference type="ARBA" id="ARBA00082494"/>
    </source>
</evidence>
<evidence type="ECO:0000259" key="24">
    <source>
        <dbReference type="PROSITE" id="PS50853"/>
    </source>
</evidence>
<reference evidence="26" key="1">
    <citation type="submission" date="2025-08" db="UniProtKB">
        <authorList>
            <consortium name="RefSeq"/>
        </authorList>
    </citation>
    <scope>IDENTIFICATION</scope>
    <source>
        <tissue evidence="26">Kidney</tissue>
    </source>
</reference>
<keyword evidence="8 22" id="KW-1133">Transmembrane helix</keyword>
<evidence type="ECO:0000256" key="7">
    <source>
        <dbReference type="ARBA" id="ARBA00022859"/>
    </source>
</evidence>
<dbReference type="GO" id="GO:0008284">
    <property type="term" value="P:positive regulation of cell population proliferation"/>
    <property type="evidence" value="ECO:0007669"/>
    <property type="project" value="Ensembl"/>
</dbReference>
<keyword evidence="4 22" id="KW-0812">Transmembrane</keyword>
<evidence type="ECO:0000256" key="23">
    <source>
        <dbReference type="SAM" id="SignalP"/>
    </source>
</evidence>
<feature type="region of interest" description="Disordered" evidence="21">
    <location>
        <begin position="677"/>
        <end position="696"/>
    </location>
</feature>
<accession>A0A1S3FBG3</accession>
<dbReference type="GO" id="GO:0009897">
    <property type="term" value="C:external side of plasma membrane"/>
    <property type="evidence" value="ECO:0007669"/>
    <property type="project" value="Ensembl"/>
</dbReference>
<dbReference type="GO" id="GO:0002438">
    <property type="term" value="P:acute inflammatory response to antigenic stimulus"/>
    <property type="evidence" value="ECO:0007669"/>
    <property type="project" value="Ensembl"/>
</dbReference>
<evidence type="ECO:0000313" key="25">
    <source>
        <dbReference type="Proteomes" id="UP000081671"/>
    </source>
</evidence>
<organism evidence="25 26">
    <name type="scientific">Dipodomys ordii</name>
    <name type="common">Ord's kangaroo rat</name>
    <dbReference type="NCBI Taxonomy" id="10020"/>
    <lineage>
        <taxon>Eukaryota</taxon>
        <taxon>Metazoa</taxon>
        <taxon>Chordata</taxon>
        <taxon>Craniata</taxon>
        <taxon>Vertebrata</taxon>
        <taxon>Euteleostomi</taxon>
        <taxon>Mammalia</taxon>
        <taxon>Eutheria</taxon>
        <taxon>Euarchontoglires</taxon>
        <taxon>Glires</taxon>
        <taxon>Rodentia</taxon>
        <taxon>Castorimorpha</taxon>
        <taxon>Heteromyidae</taxon>
        <taxon>Dipodomyinae</taxon>
        <taxon>Dipodomys</taxon>
    </lineage>
</organism>
<dbReference type="OMA" id="NSTHWME"/>
<evidence type="ECO:0000256" key="11">
    <source>
        <dbReference type="ARBA" id="ARBA00023170"/>
    </source>
</evidence>
<keyword evidence="13" id="KW-0966">Cell projection</keyword>
<evidence type="ECO:0000256" key="2">
    <source>
        <dbReference type="ARBA" id="ARBA00008921"/>
    </source>
</evidence>
<evidence type="ECO:0000256" key="3">
    <source>
        <dbReference type="ARBA" id="ARBA00022475"/>
    </source>
</evidence>
<dbReference type="FunFam" id="2.60.40.10:FF:000414">
    <property type="entry name" value="Interleukin-6 receptor subunit beta"/>
    <property type="match status" value="1"/>
</dbReference>
<keyword evidence="9" id="KW-0770">Synapse</keyword>
<dbReference type="Gene3D" id="2.60.40.10">
    <property type="entry name" value="Immunoglobulins"/>
    <property type="match status" value="5"/>
</dbReference>
<sequence>MWTWVLWIFPLLFKLSLTALPAKPENISCVLYYNKNMTCTWSPEKESSPTTYTVKLTYSYGKYNRICEANSTTGASCYFLFPLVIPPDNCSIEVKAQNKDGVIKSDTTYWYLDDIVKTEPPEILSVKPVLGIKRMIQIHWKTHEIFPPGTCLDYMLRYRTINSTHWVEIKFESNYPAYNLTDLQAFTEYVIALRFMTIDSRFWSDWSQEKVGMTEEEAPHGLNLWRILRPAEMDGMRTVRLLWKKARGAPVLEKILGYNIWYFPENNIHHNETRNTTNQQLDLHLSNETYWVFVTAYNSLGESPGARLRISATQEKPFRCIEVVQAYRLKDQLVVEWKSTVPEVNKWMIEWFPDLNPELSAFSWESVSQARNWTIEQDKLKPLWCYNISVYPILQDRVGEPYSIQTYSEEGIPTEGPEAKVENIGVRTATITWKEIPKSQRNGFISNYTIFYQAEGGKEFSKTMNSGILQYDLKSLTRKTYYTVRVMASTKAGGFNGTEINFKTFSISIMEIILITSLVGGGLLMLIILTVASNLKKPNRLTHLCCPHVPNPAESSIASWHGDNLKDKLNLKEFDDSVNTEEDQILKPCPAPTDLIDKLVVNFENFLEEISTEEAGKSQKTFLGGETNEYVTSPNRPGCAPWESFEGPQTSTEIPSRKPQDTTEICSEAVEQLYYSDQSLGSNHVSEEGTPNPYLKNSVTTREFLVHEKVPEQIKEEF</sequence>
<evidence type="ECO:0000256" key="19">
    <source>
        <dbReference type="ARBA" id="ARBA00079690"/>
    </source>
</evidence>
<feature type="domain" description="Fibronectin type-III" evidence="24">
    <location>
        <begin position="120"/>
        <end position="217"/>
    </location>
</feature>
<evidence type="ECO:0000313" key="26">
    <source>
        <dbReference type="RefSeq" id="XP_012873958.1"/>
    </source>
</evidence>
<name>A0A1S3FBG3_DIPOR</name>
<evidence type="ECO:0000256" key="6">
    <source>
        <dbReference type="ARBA" id="ARBA00022737"/>
    </source>
</evidence>
<evidence type="ECO:0000256" key="17">
    <source>
        <dbReference type="ARBA" id="ARBA00070022"/>
    </source>
</evidence>
<dbReference type="OrthoDB" id="9828391at2759"/>
<evidence type="ECO:0000256" key="10">
    <source>
        <dbReference type="ARBA" id="ARBA00023136"/>
    </source>
</evidence>
<keyword evidence="5 23" id="KW-0732">Signal</keyword>
<evidence type="ECO:0000256" key="12">
    <source>
        <dbReference type="ARBA" id="ARBA00023180"/>
    </source>
</evidence>
<dbReference type="PANTHER" id="PTHR48423">
    <property type="entry name" value="INTERLEUKIN-27 RECEPTOR SUBUNIT ALPHA"/>
    <property type="match status" value="1"/>
</dbReference>
<dbReference type="FunCoup" id="A0A1S3FBG3">
    <property type="interactions" value="311"/>
</dbReference>
<dbReference type="InterPro" id="IPR003961">
    <property type="entry name" value="FN3_dom"/>
</dbReference>
<dbReference type="Proteomes" id="UP000081671">
    <property type="component" value="Unplaced"/>
</dbReference>
<evidence type="ECO:0000256" key="18">
    <source>
        <dbReference type="ARBA" id="ARBA00078177"/>
    </source>
</evidence>
<keyword evidence="10 22" id="KW-0472">Membrane</keyword>
<dbReference type="GO" id="GO:0019955">
    <property type="term" value="F:cytokine binding"/>
    <property type="evidence" value="ECO:0007669"/>
    <property type="project" value="Ensembl"/>
</dbReference>
<dbReference type="AlphaFoldDB" id="A0A1S3FBG3"/>
<feature type="domain" description="Fibronectin type-III" evidence="24">
    <location>
        <begin position="413"/>
        <end position="512"/>
    </location>
</feature>
<dbReference type="PANTHER" id="PTHR48423:SF2">
    <property type="entry name" value="INTERLEUKIN-12 RECEPTOR SUBUNIT BETA-2"/>
    <property type="match status" value="1"/>
</dbReference>
<dbReference type="InterPro" id="IPR013783">
    <property type="entry name" value="Ig-like_fold"/>
</dbReference>
<evidence type="ECO:0000256" key="1">
    <source>
        <dbReference type="ARBA" id="ARBA00004251"/>
    </source>
</evidence>
<gene>
    <name evidence="26" type="primary">Il31ra</name>
</gene>
<evidence type="ECO:0000256" key="5">
    <source>
        <dbReference type="ARBA" id="ARBA00022729"/>
    </source>
</evidence>
<dbReference type="GO" id="GO:0030224">
    <property type="term" value="P:monocyte differentiation"/>
    <property type="evidence" value="ECO:0007669"/>
    <property type="project" value="Ensembl"/>
</dbReference>
<dbReference type="GO" id="GO:0042734">
    <property type="term" value="C:presynaptic membrane"/>
    <property type="evidence" value="ECO:0007669"/>
    <property type="project" value="UniProtKB-SubCell"/>
</dbReference>
<dbReference type="RefSeq" id="XP_012873958.1">
    <property type="nucleotide sequence ID" value="XM_013018504.1"/>
</dbReference>
<dbReference type="PROSITE" id="PS50853">
    <property type="entry name" value="FN3"/>
    <property type="match status" value="2"/>
</dbReference>
<evidence type="ECO:0000256" key="22">
    <source>
        <dbReference type="SAM" id="Phobius"/>
    </source>
</evidence>
<dbReference type="CDD" id="cd00063">
    <property type="entry name" value="FN3"/>
    <property type="match status" value="2"/>
</dbReference>
<proteinExistence type="inferred from homology"/>
<keyword evidence="6" id="KW-0677">Repeat</keyword>
<keyword evidence="25" id="KW-1185">Reference proteome</keyword>
<protein>
    <recommendedName>
        <fullName evidence="17">Interleukin-31 receptor subunit alpha</fullName>
    </recommendedName>
    <alternativeName>
        <fullName evidence="19">GLM-R</fullName>
    </alternativeName>
    <alternativeName>
        <fullName evidence="20">Gp130-like monocyte receptor</fullName>
    </alternativeName>
    <alternativeName>
        <fullName evidence="18">ZcytoR17</fullName>
    </alternativeName>
</protein>
<evidence type="ECO:0000256" key="16">
    <source>
        <dbReference type="ARBA" id="ARBA00064019"/>
    </source>
</evidence>
<dbReference type="KEGG" id="dord:105987288"/>
<dbReference type="FunFam" id="2.60.40.10:FF:000913">
    <property type="entry name" value="Interleukin 31 receptor A"/>
    <property type="match status" value="1"/>
</dbReference>
<dbReference type="FunFam" id="2.60.40.10:FF:000732">
    <property type="entry name" value="Interleukin 31 receptor A"/>
    <property type="match status" value="1"/>
</dbReference>
<dbReference type="SUPFAM" id="SSF49265">
    <property type="entry name" value="Fibronectin type III"/>
    <property type="match status" value="3"/>
</dbReference>
<evidence type="ECO:0000256" key="9">
    <source>
        <dbReference type="ARBA" id="ARBA00023018"/>
    </source>
</evidence>
<dbReference type="FunFam" id="2.60.40.10:FF:000908">
    <property type="entry name" value="Interleukin 31 receptor A"/>
    <property type="match status" value="1"/>
</dbReference>
<feature type="chain" id="PRO_5010266305" description="Interleukin-31 receptor subunit alpha" evidence="23">
    <location>
        <begin position="19"/>
        <end position="718"/>
    </location>
</feature>
<dbReference type="GO" id="GO:0098542">
    <property type="term" value="P:defense response to other organism"/>
    <property type="evidence" value="ECO:0007669"/>
    <property type="project" value="Ensembl"/>
</dbReference>
<dbReference type="InterPro" id="IPR036116">
    <property type="entry name" value="FN3_sf"/>
</dbReference>
<dbReference type="FunFam" id="2.60.40.10:FF:000465">
    <property type="entry name" value="Granulocyte colony-stimulating factor receptor"/>
    <property type="match status" value="1"/>
</dbReference>
<feature type="transmembrane region" description="Helical" evidence="22">
    <location>
        <begin position="512"/>
        <end position="532"/>
    </location>
</feature>
<evidence type="ECO:0000256" key="4">
    <source>
        <dbReference type="ARBA" id="ARBA00022692"/>
    </source>
</evidence>
<keyword evidence="3" id="KW-1003">Cell membrane</keyword>
<dbReference type="CTD" id="133396"/>
<dbReference type="SMART" id="SM00060">
    <property type="entry name" value="FN3"/>
    <property type="match status" value="4"/>
</dbReference>
<keyword evidence="7" id="KW-0391">Immunity</keyword>
<comment type="subunit">
    <text evidence="16">Heterodimer with OSMR. Interacts with JAK1 and STAT3.</text>
</comment>
<keyword evidence="11 26" id="KW-0675">Receptor</keyword>
<dbReference type="InParanoid" id="A0A1S3FBG3"/>
<comment type="subcellular location">
    <subcellularLocation>
        <location evidence="1">Cell membrane</location>
        <topology evidence="1">Single-pass type I membrane protein</topology>
    </subcellularLocation>
    <subcellularLocation>
        <location evidence="14">Presynaptic cell membrane</location>
    </subcellularLocation>
</comment>
<evidence type="ECO:0000256" key="15">
    <source>
        <dbReference type="ARBA" id="ARBA00056762"/>
    </source>
</evidence>
<dbReference type="GO" id="GO:0002067">
    <property type="term" value="P:glandular epithelial cell differentiation"/>
    <property type="evidence" value="ECO:0007669"/>
    <property type="project" value="Ensembl"/>
</dbReference>
<dbReference type="STRING" id="10020.ENSDORP00000001350"/>
<dbReference type="Pfam" id="PF00041">
    <property type="entry name" value="fn3"/>
    <property type="match status" value="1"/>
</dbReference>
<keyword evidence="12" id="KW-0325">Glycoprotein</keyword>
<evidence type="ECO:0000256" key="14">
    <source>
        <dbReference type="ARBA" id="ARBA00034111"/>
    </source>
</evidence>
<dbReference type="GeneID" id="105987288"/>
<evidence type="ECO:0000256" key="21">
    <source>
        <dbReference type="SAM" id="MobiDB-lite"/>
    </source>
</evidence>